<sequence>MTPALKLHPLRTAVGREVANASISEVLASPALQQQCREALNEHGLLLFAKQQLTPAQEAEFAKLFPWDDSVPMLSECAGPFDTAQSTGVTGIPAGGSMPVDRWKLPALPMVQCQGAGPVRDHHGVPDGTLCASQSFAEWHTDGVHDTPRSTQPPVVTAMYCLATPKQGGETLFASARVGLELLPEALWRASSLESTEEEPDTFPSSRPAACVGLTAVFDGRFREMVPGGTRATPHECTPPEEAFPETNRFPVVAKDMRGRETLYAVAPAFTRCLLEEDGTPLGTEEGQVALLDEMLG</sequence>
<dbReference type="InterPro" id="IPR051178">
    <property type="entry name" value="TfdA_dioxygenase"/>
</dbReference>
<comment type="similarity">
    <text evidence="2">Belongs to the TfdA dioxygenase family.</text>
</comment>
<accession>A0A0D3JAA1</accession>
<dbReference type="SUPFAM" id="SSF51197">
    <property type="entry name" value="Clavaminate synthase-like"/>
    <property type="match status" value="1"/>
</dbReference>
<keyword evidence="4" id="KW-0223">Dioxygenase</keyword>
<evidence type="ECO:0000259" key="7">
    <source>
        <dbReference type="Pfam" id="PF02668"/>
    </source>
</evidence>
<dbReference type="InterPro" id="IPR042098">
    <property type="entry name" value="TauD-like_sf"/>
</dbReference>
<dbReference type="HOGENOM" id="CLU_938217_0_0_1"/>
<dbReference type="GO" id="GO:0046872">
    <property type="term" value="F:metal ion binding"/>
    <property type="evidence" value="ECO:0007669"/>
    <property type="project" value="UniProtKB-KW"/>
</dbReference>
<dbReference type="PANTHER" id="PTHR43779:SF2">
    <property type="entry name" value="ALPHA-KETOGLUTARATE-DEPENDENT XANTHINE DIOXYGENASE XAN1"/>
    <property type="match status" value="1"/>
</dbReference>
<feature type="domain" description="TauD/TfdA-like" evidence="7">
    <location>
        <begin position="8"/>
        <end position="280"/>
    </location>
</feature>
<keyword evidence="5" id="KW-0560">Oxidoreductase</keyword>
<proteinExistence type="inferred from homology"/>
<protein>
    <recommendedName>
        <fullName evidence="7">TauD/TfdA-like domain-containing protein</fullName>
    </recommendedName>
</protein>
<reference evidence="9" key="1">
    <citation type="journal article" date="2013" name="Nature">
        <title>Pan genome of the phytoplankton Emiliania underpins its global distribution.</title>
        <authorList>
            <person name="Read B.A."/>
            <person name="Kegel J."/>
            <person name="Klute M.J."/>
            <person name="Kuo A."/>
            <person name="Lefebvre S.C."/>
            <person name="Maumus F."/>
            <person name="Mayer C."/>
            <person name="Miller J."/>
            <person name="Monier A."/>
            <person name="Salamov A."/>
            <person name="Young J."/>
            <person name="Aguilar M."/>
            <person name="Claverie J.M."/>
            <person name="Frickenhaus S."/>
            <person name="Gonzalez K."/>
            <person name="Herman E.K."/>
            <person name="Lin Y.C."/>
            <person name="Napier J."/>
            <person name="Ogata H."/>
            <person name="Sarno A.F."/>
            <person name="Shmutz J."/>
            <person name="Schroeder D."/>
            <person name="de Vargas C."/>
            <person name="Verret F."/>
            <person name="von Dassow P."/>
            <person name="Valentin K."/>
            <person name="Van de Peer Y."/>
            <person name="Wheeler G."/>
            <person name="Dacks J.B."/>
            <person name="Delwiche C.F."/>
            <person name="Dyhrman S.T."/>
            <person name="Glockner G."/>
            <person name="John U."/>
            <person name="Richards T."/>
            <person name="Worden A.Z."/>
            <person name="Zhang X."/>
            <person name="Grigoriev I.V."/>
            <person name="Allen A.E."/>
            <person name="Bidle K."/>
            <person name="Borodovsky M."/>
            <person name="Bowler C."/>
            <person name="Brownlee C."/>
            <person name="Cock J.M."/>
            <person name="Elias M."/>
            <person name="Gladyshev V.N."/>
            <person name="Groth M."/>
            <person name="Guda C."/>
            <person name="Hadaegh A."/>
            <person name="Iglesias-Rodriguez M.D."/>
            <person name="Jenkins J."/>
            <person name="Jones B.M."/>
            <person name="Lawson T."/>
            <person name="Leese F."/>
            <person name="Lindquist E."/>
            <person name="Lobanov A."/>
            <person name="Lomsadze A."/>
            <person name="Malik S.B."/>
            <person name="Marsh M.E."/>
            <person name="Mackinder L."/>
            <person name="Mock T."/>
            <person name="Mueller-Roeber B."/>
            <person name="Pagarete A."/>
            <person name="Parker M."/>
            <person name="Probert I."/>
            <person name="Quesneville H."/>
            <person name="Raines C."/>
            <person name="Rensing S.A."/>
            <person name="Riano-Pachon D.M."/>
            <person name="Richier S."/>
            <person name="Rokitta S."/>
            <person name="Shiraiwa Y."/>
            <person name="Soanes D.M."/>
            <person name="van der Giezen M."/>
            <person name="Wahlund T.M."/>
            <person name="Williams B."/>
            <person name="Wilson W."/>
            <person name="Wolfe G."/>
            <person name="Wurch L.L."/>
        </authorList>
    </citation>
    <scope>NUCLEOTIDE SEQUENCE</scope>
</reference>
<dbReference type="Gene3D" id="3.60.130.10">
    <property type="entry name" value="Clavaminate synthase-like"/>
    <property type="match status" value="1"/>
</dbReference>
<comment type="cofactor">
    <cofactor evidence="1">
        <name>Fe(2+)</name>
        <dbReference type="ChEBI" id="CHEBI:29033"/>
    </cofactor>
</comment>
<dbReference type="Proteomes" id="UP000013827">
    <property type="component" value="Unassembled WGS sequence"/>
</dbReference>
<dbReference type="AlphaFoldDB" id="A0A0D3JAA1"/>
<evidence type="ECO:0000256" key="5">
    <source>
        <dbReference type="ARBA" id="ARBA00023002"/>
    </source>
</evidence>
<evidence type="ECO:0000256" key="3">
    <source>
        <dbReference type="ARBA" id="ARBA00022723"/>
    </source>
</evidence>
<organism evidence="8 9">
    <name type="scientific">Emiliania huxleyi (strain CCMP1516)</name>
    <dbReference type="NCBI Taxonomy" id="280463"/>
    <lineage>
        <taxon>Eukaryota</taxon>
        <taxon>Haptista</taxon>
        <taxon>Haptophyta</taxon>
        <taxon>Prymnesiophyceae</taxon>
        <taxon>Isochrysidales</taxon>
        <taxon>Noelaerhabdaceae</taxon>
        <taxon>Emiliania</taxon>
    </lineage>
</organism>
<name>A0A0D3JAA1_EMIH1</name>
<dbReference type="InterPro" id="IPR003819">
    <property type="entry name" value="TauD/TfdA-like"/>
</dbReference>
<dbReference type="GeneID" id="17265983"/>
<dbReference type="KEGG" id="ehx:EMIHUDRAFT_208281"/>
<keyword evidence="6" id="KW-0408">Iron</keyword>
<dbReference type="EnsemblProtists" id="EOD20436">
    <property type="protein sequence ID" value="EOD20436"/>
    <property type="gene ID" value="EMIHUDRAFT_208281"/>
</dbReference>
<evidence type="ECO:0000256" key="1">
    <source>
        <dbReference type="ARBA" id="ARBA00001954"/>
    </source>
</evidence>
<evidence type="ECO:0000313" key="9">
    <source>
        <dbReference type="Proteomes" id="UP000013827"/>
    </source>
</evidence>
<dbReference type="PANTHER" id="PTHR43779">
    <property type="entry name" value="DIOXYGENASE RV0097-RELATED"/>
    <property type="match status" value="1"/>
</dbReference>
<evidence type="ECO:0000256" key="4">
    <source>
        <dbReference type="ARBA" id="ARBA00022964"/>
    </source>
</evidence>
<evidence type="ECO:0000256" key="6">
    <source>
        <dbReference type="ARBA" id="ARBA00023004"/>
    </source>
</evidence>
<evidence type="ECO:0000313" key="8">
    <source>
        <dbReference type="EnsemblProtists" id="EOD20436"/>
    </source>
</evidence>
<dbReference type="GO" id="GO:0051213">
    <property type="term" value="F:dioxygenase activity"/>
    <property type="evidence" value="ECO:0007669"/>
    <property type="project" value="UniProtKB-KW"/>
</dbReference>
<keyword evidence="3" id="KW-0479">Metal-binding</keyword>
<reference evidence="8" key="2">
    <citation type="submission" date="2024-10" db="UniProtKB">
        <authorList>
            <consortium name="EnsemblProtists"/>
        </authorList>
    </citation>
    <scope>IDENTIFICATION</scope>
</reference>
<keyword evidence="9" id="KW-1185">Reference proteome</keyword>
<evidence type="ECO:0000256" key="2">
    <source>
        <dbReference type="ARBA" id="ARBA00005896"/>
    </source>
</evidence>
<dbReference type="Pfam" id="PF02668">
    <property type="entry name" value="TauD"/>
    <property type="match status" value="1"/>
</dbReference>
<dbReference type="PaxDb" id="2903-EOD20436"/>
<dbReference type="RefSeq" id="XP_005772865.1">
    <property type="nucleotide sequence ID" value="XM_005772808.1"/>
</dbReference>